<dbReference type="GO" id="GO:0005929">
    <property type="term" value="C:cilium"/>
    <property type="evidence" value="ECO:0007669"/>
    <property type="project" value="TreeGrafter"/>
</dbReference>
<dbReference type="PANTHER" id="PTHR45912:SF3">
    <property type="entry name" value="CILIA- AND FLAGELLA-ASSOCIATED PROTEIN 47"/>
    <property type="match status" value="1"/>
</dbReference>
<protein>
    <submittedName>
        <fullName evidence="2">CFA47 protein</fullName>
    </submittedName>
</protein>
<proteinExistence type="predicted"/>
<dbReference type="AlphaFoldDB" id="A0A7K4RRH6"/>
<feature type="non-terminal residue" evidence="2">
    <location>
        <position position="261"/>
    </location>
</feature>
<dbReference type="InterPro" id="IPR058952">
    <property type="entry name" value="Ig_CFAP47"/>
</dbReference>
<evidence type="ECO:0000313" key="3">
    <source>
        <dbReference type="Proteomes" id="UP000530263"/>
    </source>
</evidence>
<accession>A0A7K4RRH6</accession>
<feature type="non-terminal residue" evidence="2">
    <location>
        <position position="1"/>
    </location>
</feature>
<sequence>FKILYLFYVTGIQLAPKEKLDIPLLFMPDTMKMYEAVVVIHVMRENGENWPYEDSAELNKDLNSSVTLAENGGIKGILWIYPVHGIPEVPQQKLVPAVVRCRARQRVERRVEVQLTGVVAGATAVPAMRNSPIPNTNKPANIQEDQVTDGSPATIEFLYELQYQSNEIKSQLESFVGLYLVQREQDTESGSETLTFNIVFAPNKPMRNEATLVVQRTTGGVWKFPVLFIAMEPEVDDVINIEAVGLNKESIVGFKLTSQTR</sequence>
<comment type="caution">
    <text evidence="2">The sequence shown here is derived from an EMBL/GenBank/DDBJ whole genome shotgun (WGS) entry which is preliminary data.</text>
</comment>
<dbReference type="Proteomes" id="UP000530263">
    <property type="component" value="Unassembled WGS sequence"/>
</dbReference>
<keyword evidence="3" id="KW-1185">Reference proteome</keyword>
<evidence type="ECO:0000259" key="1">
    <source>
        <dbReference type="Pfam" id="PF26579"/>
    </source>
</evidence>
<dbReference type="GO" id="GO:0007288">
    <property type="term" value="P:sperm axoneme assembly"/>
    <property type="evidence" value="ECO:0007669"/>
    <property type="project" value="TreeGrafter"/>
</dbReference>
<reference evidence="2 3" key="1">
    <citation type="submission" date="2019-09" db="EMBL/GenBank/DDBJ databases">
        <title>Bird 10,000 Genomes (B10K) Project - Family phase.</title>
        <authorList>
            <person name="Zhang G."/>
        </authorList>
    </citation>
    <scope>NUCLEOTIDE SEQUENCE [LARGE SCALE GENOMIC DNA]</scope>
    <source>
        <strain evidence="2">B10K-DU-021-26</strain>
        <tissue evidence="2">Mixed tissue sample</tissue>
    </source>
</reference>
<dbReference type="EMBL" id="VYZG01000253">
    <property type="protein sequence ID" value="NWQ76033.1"/>
    <property type="molecule type" value="Genomic_DNA"/>
</dbReference>
<dbReference type="Pfam" id="PF26579">
    <property type="entry name" value="Ig_CFAP47"/>
    <property type="match status" value="1"/>
</dbReference>
<dbReference type="PANTHER" id="PTHR45912">
    <property type="entry name" value="CILIA- AND FLAGELLA-ASSOCIATED PROTEIN 47"/>
    <property type="match status" value="1"/>
</dbReference>
<gene>
    <name evidence="2" type="primary">Cfap47_5</name>
    <name evidence="2" type="ORF">COLPIC_R11268</name>
</gene>
<organism evidence="2 3">
    <name type="scientific">Columbina picui</name>
    <name type="common">Picui ground-dove</name>
    <dbReference type="NCBI Taxonomy" id="115618"/>
    <lineage>
        <taxon>Eukaryota</taxon>
        <taxon>Metazoa</taxon>
        <taxon>Chordata</taxon>
        <taxon>Craniata</taxon>
        <taxon>Vertebrata</taxon>
        <taxon>Euteleostomi</taxon>
        <taxon>Archelosauria</taxon>
        <taxon>Archosauria</taxon>
        <taxon>Dinosauria</taxon>
        <taxon>Saurischia</taxon>
        <taxon>Theropoda</taxon>
        <taxon>Coelurosauria</taxon>
        <taxon>Aves</taxon>
        <taxon>Neognathae</taxon>
        <taxon>Neoaves</taxon>
        <taxon>Columbimorphae</taxon>
        <taxon>Columbiformes</taxon>
        <taxon>Columbidae</taxon>
        <taxon>Columbina</taxon>
    </lineage>
</organism>
<feature type="domain" description="CFAP47-like immunoglobulin-like" evidence="1">
    <location>
        <begin position="90"/>
        <end position="230"/>
    </location>
</feature>
<dbReference type="OrthoDB" id="10060824at2759"/>
<name>A0A7K4RRH6_COLPI</name>
<evidence type="ECO:0000313" key="2">
    <source>
        <dbReference type="EMBL" id="NWQ76033.1"/>
    </source>
</evidence>